<evidence type="ECO:0000256" key="2">
    <source>
        <dbReference type="ARBA" id="ARBA00012438"/>
    </source>
</evidence>
<dbReference type="InterPro" id="IPR011712">
    <property type="entry name" value="Sig_transdc_His_kin_sub3_dim/P"/>
</dbReference>
<evidence type="ECO:0000259" key="11">
    <source>
        <dbReference type="Pfam" id="PF23539"/>
    </source>
</evidence>
<gene>
    <name evidence="12" type="ORF">ACFSBI_00275</name>
</gene>
<evidence type="ECO:0000259" key="10">
    <source>
        <dbReference type="Pfam" id="PF07730"/>
    </source>
</evidence>
<dbReference type="Proteomes" id="UP001597347">
    <property type="component" value="Unassembled WGS sequence"/>
</dbReference>
<keyword evidence="6 12" id="KW-0418">Kinase</keyword>
<evidence type="ECO:0000256" key="4">
    <source>
        <dbReference type="ARBA" id="ARBA00022679"/>
    </source>
</evidence>
<protein>
    <recommendedName>
        <fullName evidence="2">histidine kinase</fullName>
        <ecNumber evidence="2">2.7.13.3</ecNumber>
    </recommendedName>
</protein>
<evidence type="ECO:0000256" key="6">
    <source>
        <dbReference type="ARBA" id="ARBA00022777"/>
    </source>
</evidence>
<evidence type="ECO:0000313" key="13">
    <source>
        <dbReference type="Proteomes" id="UP001597347"/>
    </source>
</evidence>
<dbReference type="InterPro" id="IPR036890">
    <property type="entry name" value="HATPase_C_sf"/>
</dbReference>
<dbReference type="Pfam" id="PF07730">
    <property type="entry name" value="HisKA_3"/>
    <property type="match status" value="1"/>
</dbReference>
<proteinExistence type="predicted"/>
<dbReference type="CDD" id="cd16917">
    <property type="entry name" value="HATPase_UhpB-NarQ-NarX-like"/>
    <property type="match status" value="1"/>
</dbReference>
<dbReference type="EMBL" id="JBHUEA010000001">
    <property type="protein sequence ID" value="MFD1719972.1"/>
    <property type="molecule type" value="Genomic_DNA"/>
</dbReference>
<keyword evidence="4" id="KW-0808">Transferase</keyword>
<keyword evidence="9" id="KW-0812">Transmembrane</keyword>
<dbReference type="EC" id="2.7.13.3" evidence="2"/>
<feature type="domain" description="Signal transduction histidine kinase subgroup 3 dimerisation and phosphoacceptor" evidence="10">
    <location>
        <begin position="200"/>
        <end position="264"/>
    </location>
</feature>
<keyword evidence="9" id="KW-0472">Membrane</keyword>
<dbReference type="PANTHER" id="PTHR24421:SF10">
    <property type="entry name" value="NITRATE_NITRITE SENSOR PROTEIN NARQ"/>
    <property type="match status" value="1"/>
</dbReference>
<dbReference type="PANTHER" id="PTHR24421">
    <property type="entry name" value="NITRATE/NITRITE SENSOR PROTEIN NARX-RELATED"/>
    <property type="match status" value="1"/>
</dbReference>
<keyword evidence="9" id="KW-1133">Transmembrane helix</keyword>
<evidence type="ECO:0000256" key="7">
    <source>
        <dbReference type="ARBA" id="ARBA00022840"/>
    </source>
</evidence>
<evidence type="ECO:0000256" key="5">
    <source>
        <dbReference type="ARBA" id="ARBA00022741"/>
    </source>
</evidence>
<evidence type="ECO:0000313" key="12">
    <source>
        <dbReference type="EMBL" id="MFD1719972.1"/>
    </source>
</evidence>
<keyword evidence="13" id="KW-1185">Reference proteome</keyword>
<dbReference type="GO" id="GO:0016301">
    <property type="term" value="F:kinase activity"/>
    <property type="evidence" value="ECO:0007669"/>
    <property type="project" value="UniProtKB-KW"/>
</dbReference>
<comment type="caution">
    <text evidence="12">The sequence shown here is derived from an EMBL/GenBank/DDBJ whole genome shotgun (WGS) entry which is preliminary data.</text>
</comment>
<accession>A0ABW4L9Q5</accession>
<keyword evidence="8" id="KW-0902">Two-component regulatory system</keyword>
<evidence type="ECO:0000256" key="8">
    <source>
        <dbReference type="ARBA" id="ARBA00023012"/>
    </source>
</evidence>
<evidence type="ECO:0000256" key="3">
    <source>
        <dbReference type="ARBA" id="ARBA00022553"/>
    </source>
</evidence>
<name>A0ABW4L9Q5_9MICO</name>
<dbReference type="Gene3D" id="1.20.5.1930">
    <property type="match status" value="1"/>
</dbReference>
<reference evidence="13" key="1">
    <citation type="journal article" date="2019" name="Int. J. Syst. Evol. Microbiol.">
        <title>The Global Catalogue of Microorganisms (GCM) 10K type strain sequencing project: providing services to taxonomists for standard genome sequencing and annotation.</title>
        <authorList>
            <consortium name="The Broad Institute Genomics Platform"/>
            <consortium name="The Broad Institute Genome Sequencing Center for Infectious Disease"/>
            <person name="Wu L."/>
            <person name="Ma J."/>
        </authorList>
    </citation>
    <scope>NUCLEOTIDE SEQUENCE [LARGE SCALE GENOMIC DNA]</scope>
    <source>
        <strain evidence="13">CGMCC 1.12471</strain>
    </source>
</reference>
<feature type="transmembrane region" description="Helical" evidence="9">
    <location>
        <begin position="31"/>
        <end position="48"/>
    </location>
</feature>
<evidence type="ECO:0000256" key="1">
    <source>
        <dbReference type="ARBA" id="ARBA00000085"/>
    </source>
</evidence>
<keyword evidence="5" id="KW-0547">Nucleotide-binding</keyword>
<dbReference type="InterPro" id="IPR055558">
    <property type="entry name" value="DUF7134"/>
</dbReference>
<evidence type="ECO:0000256" key="9">
    <source>
        <dbReference type="SAM" id="Phobius"/>
    </source>
</evidence>
<comment type="catalytic activity">
    <reaction evidence="1">
        <text>ATP + protein L-histidine = ADP + protein N-phospho-L-histidine.</text>
        <dbReference type="EC" id="2.7.13.3"/>
    </reaction>
</comment>
<dbReference type="SUPFAM" id="SSF55874">
    <property type="entry name" value="ATPase domain of HSP90 chaperone/DNA topoisomerase II/histidine kinase"/>
    <property type="match status" value="1"/>
</dbReference>
<feature type="domain" description="DUF7134" evidence="11">
    <location>
        <begin position="22"/>
        <end position="173"/>
    </location>
</feature>
<dbReference type="RefSeq" id="WP_377931179.1">
    <property type="nucleotide sequence ID" value="NZ_JBHUEA010000001.1"/>
</dbReference>
<dbReference type="Gene3D" id="3.30.565.10">
    <property type="entry name" value="Histidine kinase-like ATPase, C-terminal domain"/>
    <property type="match status" value="1"/>
</dbReference>
<keyword evidence="3" id="KW-0597">Phosphoprotein</keyword>
<dbReference type="InterPro" id="IPR050482">
    <property type="entry name" value="Sensor_HK_TwoCompSys"/>
</dbReference>
<dbReference type="Pfam" id="PF23539">
    <property type="entry name" value="DUF7134"/>
    <property type="match status" value="1"/>
</dbReference>
<keyword evidence="7" id="KW-0067">ATP-binding</keyword>
<feature type="transmembrane region" description="Helical" evidence="9">
    <location>
        <begin position="151"/>
        <end position="169"/>
    </location>
</feature>
<sequence length="409" mass="43320">MTATAREPQDGLRLPRPPGVLRRFGAAHPRVVDAVLVVVALLAGWVQVDRVGLTGPLWQVLGGPWSIAIVLTSAALLVRRTRPLVPLVMAAASVLLCLVDERGPLVVPLAVSVFALAVHRSNRAAVAGAAVLVVEVLTLEYVQSAAMTRSPFLAIVFIVAALLVGTNVGDRRRYLTAVLDRAAQLAEERDRRAALAVVQERARIARELHDVVAHGLSVMVRLSDGAAATAEADPARARAASRQVGEVGRGALRDMRRLLGVLGTDESAEQREPQQGLADLDALVATYRTAGLPVVLERSGTAELDAAAQLVVYRAVQEGLTNALRYARLPRRVDVRVRLGDETEVEVVDDGAAAGSAESVGSGRGLLGLRERAALYGGSVDAGPRAESDGLGWRTRLRISTAARLEDPA</sequence>
<feature type="transmembrane region" description="Helical" evidence="9">
    <location>
        <begin position="60"/>
        <end position="78"/>
    </location>
</feature>
<organism evidence="12 13">
    <name type="scientific">Amnibacterium endophyticum</name>
    <dbReference type="NCBI Taxonomy" id="2109337"/>
    <lineage>
        <taxon>Bacteria</taxon>
        <taxon>Bacillati</taxon>
        <taxon>Actinomycetota</taxon>
        <taxon>Actinomycetes</taxon>
        <taxon>Micrococcales</taxon>
        <taxon>Microbacteriaceae</taxon>
        <taxon>Amnibacterium</taxon>
    </lineage>
</organism>